<reference evidence="2 3" key="1">
    <citation type="submission" date="2018-08" db="EMBL/GenBank/DDBJ databases">
        <title>Mucilaginibacter terrae sp. nov., isolated from manganese diggings.</title>
        <authorList>
            <person name="Huang Y."/>
            <person name="Zhou Z."/>
        </authorList>
    </citation>
    <scope>NUCLEOTIDE SEQUENCE [LARGE SCALE GENOMIC DNA]</scope>
    <source>
        <strain evidence="2 3">ZH6</strain>
    </source>
</reference>
<gene>
    <name evidence="2" type="ORF">DYU05_18730</name>
</gene>
<accession>A0A3E2NLI4</accession>
<organism evidence="2 3">
    <name type="scientific">Mucilaginibacter terrenus</name>
    <dbReference type="NCBI Taxonomy" id="2482727"/>
    <lineage>
        <taxon>Bacteria</taxon>
        <taxon>Pseudomonadati</taxon>
        <taxon>Bacteroidota</taxon>
        <taxon>Sphingobacteriia</taxon>
        <taxon>Sphingobacteriales</taxon>
        <taxon>Sphingobacteriaceae</taxon>
        <taxon>Mucilaginibacter</taxon>
    </lineage>
</organism>
<sequence length="298" mass="32099">MKLNLINLKLVRKFSALAIISTLCILFASCQKSNNGNIKAQEIDFKAYNNIGVVHNRTVDSMYNLLLVMKTNHQLNTSKSALASFVNTSIINGLKSKGEKLQTINSINTSMDWDLNVTKANHGIKVNSTTDLTTKSLYSDSLAAHLTIKQKQLLDKLLLVMTDESSSFESTLVQISDLEANAKANLSEDELPVIFVSTAIARNTLQYWHDNLDKWVALLDNGKQSTQGLKTHLAEASGPGFSWRNVGASDVAGGAGAAVTTWWLNTAVGYGQVAYGTAIGSAAAGASVGNAIYQLLSN</sequence>
<dbReference type="EMBL" id="QWDE01000004">
    <property type="protein sequence ID" value="RFZ81856.1"/>
    <property type="molecule type" value="Genomic_DNA"/>
</dbReference>
<evidence type="ECO:0008006" key="4">
    <source>
        <dbReference type="Google" id="ProtNLM"/>
    </source>
</evidence>
<evidence type="ECO:0000256" key="1">
    <source>
        <dbReference type="SAM" id="SignalP"/>
    </source>
</evidence>
<proteinExistence type="predicted"/>
<comment type="caution">
    <text evidence="2">The sequence shown here is derived from an EMBL/GenBank/DDBJ whole genome shotgun (WGS) entry which is preliminary data.</text>
</comment>
<name>A0A3E2NLI4_9SPHI</name>
<evidence type="ECO:0000313" key="3">
    <source>
        <dbReference type="Proteomes" id="UP000260823"/>
    </source>
</evidence>
<feature type="signal peptide" evidence="1">
    <location>
        <begin position="1"/>
        <end position="18"/>
    </location>
</feature>
<dbReference type="AlphaFoldDB" id="A0A3E2NLI4"/>
<feature type="chain" id="PRO_5017561073" description="Lipoprotein" evidence="1">
    <location>
        <begin position="19"/>
        <end position="298"/>
    </location>
</feature>
<dbReference type="RefSeq" id="WP_117384675.1">
    <property type="nucleotide sequence ID" value="NZ_QWDE01000004.1"/>
</dbReference>
<protein>
    <recommendedName>
        <fullName evidence="4">Lipoprotein</fullName>
    </recommendedName>
</protein>
<dbReference type="OrthoDB" id="9830061at2"/>
<keyword evidence="3" id="KW-1185">Reference proteome</keyword>
<dbReference type="Proteomes" id="UP000260823">
    <property type="component" value="Unassembled WGS sequence"/>
</dbReference>
<dbReference type="PROSITE" id="PS51257">
    <property type="entry name" value="PROKAR_LIPOPROTEIN"/>
    <property type="match status" value="1"/>
</dbReference>
<keyword evidence="1" id="KW-0732">Signal</keyword>
<evidence type="ECO:0000313" key="2">
    <source>
        <dbReference type="EMBL" id="RFZ81856.1"/>
    </source>
</evidence>